<dbReference type="RefSeq" id="XP_002621369.1">
    <property type="nucleotide sequence ID" value="XM_002621323.2"/>
</dbReference>
<dbReference type="GeneID" id="8508632"/>
<dbReference type="Proteomes" id="UP000002038">
    <property type="component" value="Unassembled WGS sequence"/>
</dbReference>
<proteinExistence type="predicted"/>
<sequence length="116" mass="12757">MALSIPTPEIKEYIDLASLGPPTHYMTRWQTWKVFGRFTGKLGKPERNPCPETLNAVKTVAVNGTKRAKVLITNASNLLTADLVKQLNELLKELGPVITACSQGDFYATPATTRVK</sequence>
<dbReference type="VEuPathDB" id="FungiDB:BDBG_08400"/>
<dbReference type="EMBL" id="GG657470">
    <property type="protein sequence ID" value="OAT13140.1"/>
    <property type="molecule type" value="Genomic_DNA"/>
</dbReference>
<dbReference type="AlphaFoldDB" id="A0A179UZ72"/>
<evidence type="ECO:0000313" key="2">
    <source>
        <dbReference type="Proteomes" id="UP000002038"/>
    </source>
</evidence>
<dbReference type="KEGG" id="bgh:BDBG_08400"/>
<protein>
    <submittedName>
        <fullName evidence="1">Uncharacterized protein</fullName>
    </submittedName>
</protein>
<organism evidence="1 2">
    <name type="scientific">Blastomyces gilchristii (strain SLH14081)</name>
    <name type="common">Blastomyces dermatitidis</name>
    <dbReference type="NCBI Taxonomy" id="559298"/>
    <lineage>
        <taxon>Eukaryota</taxon>
        <taxon>Fungi</taxon>
        <taxon>Dikarya</taxon>
        <taxon>Ascomycota</taxon>
        <taxon>Pezizomycotina</taxon>
        <taxon>Eurotiomycetes</taxon>
        <taxon>Eurotiomycetidae</taxon>
        <taxon>Onygenales</taxon>
        <taxon>Ajellomycetaceae</taxon>
        <taxon>Blastomyces</taxon>
    </lineage>
</organism>
<reference evidence="2" key="1">
    <citation type="journal article" date="2015" name="PLoS Genet.">
        <title>The dynamic genome and transcriptome of the human fungal pathogen Blastomyces and close relative Emmonsia.</title>
        <authorList>
            <person name="Munoz J.F."/>
            <person name="Gauthier G.M."/>
            <person name="Desjardins C.A."/>
            <person name="Gallo J.E."/>
            <person name="Holder J."/>
            <person name="Sullivan T.D."/>
            <person name="Marty A.J."/>
            <person name="Carmen J.C."/>
            <person name="Chen Z."/>
            <person name="Ding L."/>
            <person name="Gujja S."/>
            <person name="Magrini V."/>
            <person name="Misas E."/>
            <person name="Mitreva M."/>
            <person name="Priest M."/>
            <person name="Saif S."/>
            <person name="Whiston E.A."/>
            <person name="Young S."/>
            <person name="Zeng Q."/>
            <person name="Goldman W.E."/>
            <person name="Mardis E.R."/>
            <person name="Taylor J.W."/>
            <person name="McEwen J.G."/>
            <person name="Clay O.K."/>
            <person name="Klein B.S."/>
            <person name="Cuomo C.A."/>
        </authorList>
    </citation>
    <scope>NUCLEOTIDE SEQUENCE [LARGE SCALE GENOMIC DNA]</scope>
    <source>
        <strain evidence="2">SLH14081</strain>
    </source>
</reference>
<name>A0A179UZ72_BLAGS</name>
<gene>
    <name evidence="1" type="ORF">BDBG_08400</name>
</gene>
<evidence type="ECO:0000313" key="1">
    <source>
        <dbReference type="EMBL" id="OAT13140.1"/>
    </source>
</evidence>
<keyword evidence="2" id="KW-1185">Reference proteome</keyword>
<accession>A0A179UZ72</accession>
<dbReference type="OrthoDB" id="3438016at2759"/>